<protein>
    <submittedName>
        <fullName evidence="2">SAM-dependent methyltransferase</fullName>
    </submittedName>
</protein>
<keyword evidence="2" id="KW-0808">Transferase</keyword>
<dbReference type="InterPro" id="IPR008471">
    <property type="entry name" value="MnmC-like_methylTransf"/>
</dbReference>
<dbReference type="Proteomes" id="UP000270620">
    <property type="component" value="Unassembled WGS sequence"/>
</dbReference>
<dbReference type="InterPro" id="IPR029063">
    <property type="entry name" value="SAM-dependent_MTases_sf"/>
</dbReference>
<keyword evidence="3" id="KW-1185">Reference proteome</keyword>
<dbReference type="SUPFAM" id="SSF53335">
    <property type="entry name" value="S-adenosyl-L-methionine-dependent methyltransferases"/>
    <property type="match status" value="1"/>
</dbReference>
<sequence length="227" mass="26036">MKRKIITTKDGSKTIHIEDWNEQYHSTHGAIQEAKHVFLKHGLAFKLSEIENTSNPSLSILEIGFGTGLNALLTFLESQKHHIPIAYTGVEAYPVSLDEISELNYAELLSTNQEEQTIFKQMHTCVWEKPCFLSKEFSLTKVKMFFKDITFNNQFDVIYFDAFGSRVQPELWEVPIFKRMYKALKNKGVLVTYSAKGSARRAMQEVGFQVEKLPGPPGKREMLRAIK</sequence>
<dbReference type="Gene3D" id="3.40.50.150">
    <property type="entry name" value="Vaccinia Virus protein VP39"/>
    <property type="match status" value="1"/>
</dbReference>
<dbReference type="NCBIfam" id="NF033855">
    <property type="entry name" value="tRNA_MNMC2"/>
    <property type="match status" value="1"/>
</dbReference>
<dbReference type="Pfam" id="PF05430">
    <property type="entry name" value="Methyltransf_30"/>
    <property type="match status" value="1"/>
</dbReference>
<organism evidence="2 3">
    <name type="scientific">Mangrovimonas spongiae</name>
    <dbReference type="NCBI Taxonomy" id="2494697"/>
    <lineage>
        <taxon>Bacteria</taxon>
        <taxon>Pseudomonadati</taxon>
        <taxon>Bacteroidota</taxon>
        <taxon>Flavobacteriia</taxon>
        <taxon>Flavobacteriales</taxon>
        <taxon>Flavobacteriaceae</taxon>
        <taxon>Mangrovimonas</taxon>
    </lineage>
</organism>
<dbReference type="GO" id="GO:0004808">
    <property type="term" value="F:tRNA (5-methylaminomethyl-2-thiouridylate)(34)-methyltransferase activity"/>
    <property type="evidence" value="ECO:0007669"/>
    <property type="project" value="InterPro"/>
</dbReference>
<dbReference type="AlphaFoldDB" id="A0A428K2T2"/>
<proteinExistence type="predicted"/>
<dbReference type="PANTHER" id="PTHR39963">
    <property type="entry name" value="SLL0983 PROTEIN"/>
    <property type="match status" value="1"/>
</dbReference>
<dbReference type="GO" id="GO:0032259">
    <property type="term" value="P:methylation"/>
    <property type="evidence" value="ECO:0007669"/>
    <property type="project" value="UniProtKB-KW"/>
</dbReference>
<dbReference type="OrthoDB" id="9786494at2"/>
<evidence type="ECO:0000313" key="3">
    <source>
        <dbReference type="Proteomes" id="UP000270620"/>
    </source>
</evidence>
<accession>A0A428K2T2</accession>
<dbReference type="PANTHER" id="PTHR39963:SF1">
    <property type="entry name" value="MNMC-LIKE METHYLTRANSFERASE DOMAIN-CONTAINING PROTEIN"/>
    <property type="match status" value="1"/>
</dbReference>
<evidence type="ECO:0000259" key="1">
    <source>
        <dbReference type="Pfam" id="PF05430"/>
    </source>
</evidence>
<name>A0A428K2T2_9FLAO</name>
<dbReference type="GO" id="GO:0016645">
    <property type="term" value="F:oxidoreductase activity, acting on the CH-NH group of donors"/>
    <property type="evidence" value="ECO:0007669"/>
    <property type="project" value="InterPro"/>
</dbReference>
<comment type="caution">
    <text evidence="2">The sequence shown here is derived from an EMBL/GenBank/DDBJ whole genome shotgun (WGS) entry which is preliminary data.</text>
</comment>
<keyword evidence="2" id="KW-0489">Methyltransferase</keyword>
<gene>
    <name evidence="2" type="ORF">EJA19_07065</name>
</gene>
<dbReference type="InterPro" id="IPR047785">
    <property type="entry name" value="tRNA_MNMC2"/>
</dbReference>
<evidence type="ECO:0000313" key="2">
    <source>
        <dbReference type="EMBL" id="RSK40732.1"/>
    </source>
</evidence>
<dbReference type="EMBL" id="RWBG01000002">
    <property type="protein sequence ID" value="RSK40732.1"/>
    <property type="molecule type" value="Genomic_DNA"/>
</dbReference>
<feature type="domain" description="MnmC-like methyltransferase" evidence="1">
    <location>
        <begin position="139"/>
        <end position="227"/>
    </location>
</feature>
<reference evidence="2 3" key="1">
    <citation type="submission" date="2018-12" db="EMBL/GenBank/DDBJ databases">
        <title>Mangrovimonas spongiae sp. nov., a novel member of the genus Mangrovimonas isolated from marine sponge.</title>
        <authorList>
            <person name="Zhuang L."/>
            <person name="Luo L."/>
        </authorList>
    </citation>
    <scope>NUCLEOTIDE SEQUENCE [LARGE SCALE GENOMIC DNA]</scope>
    <source>
        <strain evidence="2 3">HN-E26</strain>
    </source>
</reference>
<dbReference type="RefSeq" id="WP_125467645.1">
    <property type="nucleotide sequence ID" value="NZ_RWBG01000002.1"/>
</dbReference>